<keyword evidence="1" id="KW-0472">Membrane</keyword>
<accession>A0A645IQS8</accession>
<keyword evidence="1" id="KW-0812">Transmembrane</keyword>
<name>A0A645IQS8_9ZZZZ</name>
<proteinExistence type="predicted"/>
<sequence>MLILPVAAAHLAYIGGYLLLSSRGSLLAVTTATTAKFSILYLTVTLLSQTLGITGKAATTLTLLLSWPQWITGLGGGVIFLAVRKRLFRLIPD</sequence>
<feature type="transmembrane region" description="Helical" evidence="1">
    <location>
        <begin position="6"/>
        <end position="26"/>
    </location>
</feature>
<evidence type="ECO:0000256" key="1">
    <source>
        <dbReference type="SAM" id="Phobius"/>
    </source>
</evidence>
<organism evidence="2">
    <name type="scientific">bioreactor metagenome</name>
    <dbReference type="NCBI Taxonomy" id="1076179"/>
    <lineage>
        <taxon>unclassified sequences</taxon>
        <taxon>metagenomes</taxon>
        <taxon>ecological metagenomes</taxon>
    </lineage>
</organism>
<comment type="caution">
    <text evidence="2">The sequence shown here is derived from an EMBL/GenBank/DDBJ whole genome shotgun (WGS) entry which is preliminary data.</text>
</comment>
<feature type="transmembrane region" description="Helical" evidence="1">
    <location>
        <begin position="64"/>
        <end position="83"/>
    </location>
</feature>
<protein>
    <submittedName>
        <fullName evidence="2">Uncharacterized protein</fullName>
    </submittedName>
</protein>
<reference evidence="2" key="1">
    <citation type="submission" date="2019-08" db="EMBL/GenBank/DDBJ databases">
        <authorList>
            <person name="Kucharzyk K."/>
            <person name="Murdoch R.W."/>
            <person name="Higgins S."/>
            <person name="Loffler F."/>
        </authorList>
    </citation>
    <scope>NUCLEOTIDE SEQUENCE</scope>
</reference>
<dbReference type="AlphaFoldDB" id="A0A645IQS8"/>
<dbReference type="EMBL" id="VSSQ01121108">
    <property type="protein sequence ID" value="MPN53701.1"/>
    <property type="molecule type" value="Genomic_DNA"/>
</dbReference>
<keyword evidence="1" id="KW-1133">Transmembrane helix</keyword>
<gene>
    <name evidence="2" type="ORF">SDC9_201367</name>
</gene>
<evidence type="ECO:0000313" key="2">
    <source>
        <dbReference type="EMBL" id="MPN53701.1"/>
    </source>
</evidence>